<dbReference type="EMBL" id="CATNWA010016404">
    <property type="protein sequence ID" value="CAI9592378.1"/>
    <property type="molecule type" value="Genomic_DNA"/>
</dbReference>
<gene>
    <name evidence="1" type="ORF">SPARVUS_LOCUS11360780</name>
</gene>
<evidence type="ECO:0000313" key="1">
    <source>
        <dbReference type="EMBL" id="CAI9592378.1"/>
    </source>
</evidence>
<proteinExistence type="predicted"/>
<evidence type="ECO:0000313" key="2">
    <source>
        <dbReference type="Proteomes" id="UP001162483"/>
    </source>
</evidence>
<organism evidence="1 2">
    <name type="scientific">Staurois parvus</name>
    <dbReference type="NCBI Taxonomy" id="386267"/>
    <lineage>
        <taxon>Eukaryota</taxon>
        <taxon>Metazoa</taxon>
        <taxon>Chordata</taxon>
        <taxon>Craniata</taxon>
        <taxon>Vertebrata</taxon>
        <taxon>Euteleostomi</taxon>
        <taxon>Amphibia</taxon>
        <taxon>Batrachia</taxon>
        <taxon>Anura</taxon>
        <taxon>Neobatrachia</taxon>
        <taxon>Ranoidea</taxon>
        <taxon>Ranidae</taxon>
        <taxon>Staurois</taxon>
    </lineage>
</organism>
<dbReference type="Proteomes" id="UP001162483">
    <property type="component" value="Unassembled WGS sequence"/>
</dbReference>
<name>A0ABN9F5Q8_9NEOB</name>
<evidence type="ECO:0008006" key="3">
    <source>
        <dbReference type="Google" id="ProtNLM"/>
    </source>
</evidence>
<reference evidence="1" key="1">
    <citation type="submission" date="2023-05" db="EMBL/GenBank/DDBJ databases">
        <authorList>
            <person name="Stuckert A."/>
        </authorList>
    </citation>
    <scope>NUCLEOTIDE SEQUENCE</scope>
</reference>
<protein>
    <recommendedName>
        <fullName evidence="3">Ribosomal protein L32</fullName>
    </recommendedName>
</protein>
<comment type="caution">
    <text evidence="1">The sequence shown here is derived from an EMBL/GenBank/DDBJ whole genome shotgun (WGS) entry which is preliminary data.</text>
</comment>
<accession>A0ABN9F5Q8</accession>
<keyword evidence="2" id="KW-1185">Reference proteome</keyword>
<sequence length="50" mass="6051">MVFNHHWVFLLNKGKKTKSFEKKNVFLSFYYKILQTVSKKNSNEKKSLQN</sequence>